<dbReference type="InterPro" id="IPR003661">
    <property type="entry name" value="HisK_dim/P_dom"/>
</dbReference>
<dbReference type="CDD" id="cd00075">
    <property type="entry name" value="HATPase"/>
    <property type="match status" value="1"/>
</dbReference>
<dbReference type="RefSeq" id="WP_301854917.1">
    <property type="nucleotide sequence ID" value="NZ_JAUJWU010000001.1"/>
</dbReference>
<dbReference type="EMBL" id="JAUJWU010000001">
    <property type="protein sequence ID" value="MDN7244512.1"/>
    <property type="molecule type" value="Genomic_DNA"/>
</dbReference>
<dbReference type="Gene3D" id="2.60.40.2380">
    <property type="match status" value="1"/>
</dbReference>
<dbReference type="InterPro" id="IPR001789">
    <property type="entry name" value="Sig_transdc_resp-reg_receiver"/>
</dbReference>
<sequence>MSSTYQNISLAIKVLFMFWILLMFIGIDEQPNRQIKSEQTIQLDSAQRHLEIEDEVFIFEDQEGDLTIEDVTQPLIEMQFLPNNDGIPNEGFTDHVYWLRFQVQNQEPEKNWLLEIAAPSLDSAILYSPISAGEFEAKELGRTSDSGDSNFYHRNLIYQLEMPETAEKTFYMRVESAGPLQIPISIWEMGGFEEKGRTTAALIGIVSGIIFVLLLYHLVQFIKVRQLSYLYYAFLAFSLIFTFTSLAGLTLAFIWPDVLWLDEQFLLLFIGLSNIFAILFAENFLDMRRHLPRAEKIFQFLIAVSLLGIGILFFSSETVRWALPALLLATIAFIFVLAIICMNKGILYSRYFAIALFLLVFGIGVSFSTLAGLLPLTDRSHHGGYLAVCLGVFFMALALTDKAAVKRQEKYNLERKAIERQRLAMESLKHANERKDELLAITSHSLRTPLYGMIGIAESLQEMSAGRVSQAMSHQLGTIISSGKKLAHMINDILDFSKLKQNALDIHVEPVNLSNIVEAVITVCAPLVKDKDVALYQTISDSVPLVIADSDRVQQILFNLVGNSIKYTQTGEIVISAQKAGKQVKISVRDTGKGIQPDKIPSLFEPYRQEDEESGTASGVGIGLNISKRLVELQGGWLEVESEVGAGSTFSFTLPIYIKEELEETEADEDIVVEELSTEELAHSMVQRRFDRKQMRVLVVDHEDINRQMVTYQLMREGFEVTGVTEGQGALQLLEEQPIDMVILEWELADMTGDELCRNIRKKFTLTELPILMLSKEEGLQHKTNAFTAGANDYLVKPCDKEEFLMRVETLANLRSLTQEITNINYFLERNIKERTMALEITNMNLVTVNDEIQEIEKSRNEMLSTISHELGTPITLIHSYIQAVKESLIDEKNPRYLDMIHNKLLLLERLTEDLVELSKYKSGNMTLRFEQVELGSWLQRLIIGMESDVTQSGRIFEHHKGKHESWEDKMILSIDVDRIDQVFSNVLWNAVKHTSSIDGKITVSAEVYTNDKEDAVLDLEEFDGEVIIKVSDTGSGIDKDVLPHIFDRFFKMDESTKHKGSGLGLAIAKEIILSHKGEIWAESEVGKGSVFYIALPLNF</sequence>
<evidence type="ECO:0000313" key="13">
    <source>
        <dbReference type="EMBL" id="MDN7244512.1"/>
    </source>
</evidence>
<dbReference type="Gene3D" id="1.10.287.130">
    <property type="match status" value="2"/>
</dbReference>
<evidence type="ECO:0000256" key="7">
    <source>
        <dbReference type="ARBA" id="ARBA00022840"/>
    </source>
</evidence>
<dbReference type="EC" id="2.7.13.3" evidence="2"/>
<feature type="domain" description="Histidine kinase" evidence="11">
    <location>
        <begin position="866"/>
        <end position="1100"/>
    </location>
</feature>
<dbReference type="Pfam" id="PF07695">
    <property type="entry name" value="7TMR-DISM_7TM"/>
    <property type="match status" value="1"/>
</dbReference>
<dbReference type="SMART" id="SM00388">
    <property type="entry name" value="HisKA"/>
    <property type="match status" value="2"/>
</dbReference>
<gene>
    <name evidence="13" type="ORF">QWY13_03320</name>
</gene>
<dbReference type="InterPro" id="IPR011006">
    <property type="entry name" value="CheY-like_superfamily"/>
</dbReference>
<feature type="domain" description="Histidine kinase" evidence="11">
    <location>
        <begin position="441"/>
        <end position="658"/>
    </location>
</feature>
<keyword evidence="14" id="KW-1185">Reference proteome</keyword>
<dbReference type="SMART" id="SM00448">
    <property type="entry name" value="REC"/>
    <property type="match status" value="1"/>
</dbReference>
<dbReference type="PANTHER" id="PTHR43047">
    <property type="entry name" value="TWO-COMPONENT HISTIDINE PROTEIN KINASE"/>
    <property type="match status" value="1"/>
</dbReference>
<evidence type="ECO:0000256" key="2">
    <source>
        <dbReference type="ARBA" id="ARBA00012438"/>
    </source>
</evidence>
<keyword evidence="3" id="KW-0597">Phosphoprotein</keyword>
<evidence type="ECO:0000259" key="11">
    <source>
        <dbReference type="PROSITE" id="PS50109"/>
    </source>
</evidence>
<comment type="caution">
    <text evidence="13">The sequence shown here is derived from an EMBL/GenBank/DDBJ whole genome shotgun (WGS) entry which is preliminary data.</text>
</comment>
<dbReference type="PANTHER" id="PTHR43047:SF72">
    <property type="entry name" value="OSMOSENSING HISTIDINE PROTEIN KINASE SLN1"/>
    <property type="match status" value="1"/>
</dbReference>
<dbReference type="Gene3D" id="3.40.50.2300">
    <property type="match status" value="1"/>
</dbReference>
<keyword evidence="8" id="KW-0902">Two-component regulatory system</keyword>
<dbReference type="SMART" id="SM00387">
    <property type="entry name" value="HATPase_c"/>
    <property type="match status" value="2"/>
</dbReference>
<dbReference type="CDD" id="cd16922">
    <property type="entry name" value="HATPase_EvgS-ArcB-TorS-like"/>
    <property type="match status" value="1"/>
</dbReference>
<evidence type="ECO:0000256" key="1">
    <source>
        <dbReference type="ARBA" id="ARBA00000085"/>
    </source>
</evidence>
<feature type="transmembrane region" description="Helical" evidence="10">
    <location>
        <begin position="266"/>
        <end position="285"/>
    </location>
</feature>
<keyword evidence="10" id="KW-0812">Transmembrane</keyword>
<keyword evidence="6" id="KW-0418">Kinase</keyword>
<dbReference type="CDD" id="cd00082">
    <property type="entry name" value="HisKA"/>
    <property type="match status" value="2"/>
</dbReference>
<feature type="transmembrane region" description="Helical" evidence="10">
    <location>
        <begin position="231"/>
        <end position="254"/>
    </location>
</feature>
<feature type="transmembrane region" description="Helical" evidence="10">
    <location>
        <begin position="7"/>
        <end position="27"/>
    </location>
</feature>
<keyword evidence="10" id="KW-0472">Membrane</keyword>
<dbReference type="CDD" id="cd17574">
    <property type="entry name" value="REC_OmpR"/>
    <property type="match status" value="1"/>
</dbReference>
<dbReference type="InterPro" id="IPR011623">
    <property type="entry name" value="7TMR_DISM_rcpt_extracell_dom1"/>
</dbReference>
<keyword evidence="5" id="KW-0547">Nucleotide-binding</keyword>
<dbReference type="InterPro" id="IPR004358">
    <property type="entry name" value="Sig_transdc_His_kin-like_C"/>
</dbReference>
<comment type="caution">
    <text evidence="9">Lacks conserved residue(s) required for the propagation of feature annotation.</text>
</comment>
<dbReference type="InterPro" id="IPR036097">
    <property type="entry name" value="HisK_dim/P_sf"/>
</dbReference>
<evidence type="ECO:0000313" key="14">
    <source>
        <dbReference type="Proteomes" id="UP001172142"/>
    </source>
</evidence>
<feature type="domain" description="Response regulatory" evidence="12">
    <location>
        <begin position="696"/>
        <end position="812"/>
    </location>
</feature>
<dbReference type="Gene3D" id="3.30.565.10">
    <property type="entry name" value="Histidine kinase-like ATPase, C-terminal domain"/>
    <property type="match status" value="2"/>
</dbReference>
<protein>
    <recommendedName>
        <fullName evidence="2">histidine kinase</fullName>
        <ecNumber evidence="2">2.7.13.3</ecNumber>
    </recommendedName>
</protein>
<dbReference type="SUPFAM" id="SSF47384">
    <property type="entry name" value="Homodimeric domain of signal transducing histidine kinase"/>
    <property type="match status" value="2"/>
</dbReference>
<feature type="transmembrane region" description="Helical" evidence="10">
    <location>
        <begin position="297"/>
        <end position="315"/>
    </location>
</feature>
<feature type="transmembrane region" description="Helical" evidence="10">
    <location>
        <begin position="200"/>
        <end position="219"/>
    </location>
</feature>
<dbReference type="Pfam" id="PF00512">
    <property type="entry name" value="HisKA"/>
    <property type="match status" value="2"/>
</dbReference>
<dbReference type="InterPro" id="IPR003594">
    <property type="entry name" value="HATPase_dom"/>
</dbReference>
<dbReference type="Pfam" id="PF02518">
    <property type="entry name" value="HATPase_c"/>
    <property type="match status" value="2"/>
</dbReference>
<dbReference type="InterPro" id="IPR011622">
    <property type="entry name" value="7TMR_DISM_rcpt_extracell_dom2"/>
</dbReference>
<dbReference type="PRINTS" id="PR00344">
    <property type="entry name" value="BCTRLSENSOR"/>
</dbReference>
<dbReference type="PROSITE" id="PS50110">
    <property type="entry name" value="RESPONSE_REGULATORY"/>
    <property type="match status" value="1"/>
</dbReference>
<evidence type="ECO:0000256" key="10">
    <source>
        <dbReference type="SAM" id="Phobius"/>
    </source>
</evidence>
<evidence type="ECO:0000256" key="6">
    <source>
        <dbReference type="ARBA" id="ARBA00022777"/>
    </source>
</evidence>
<keyword evidence="10" id="KW-1133">Transmembrane helix</keyword>
<evidence type="ECO:0000259" key="12">
    <source>
        <dbReference type="PROSITE" id="PS50110"/>
    </source>
</evidence>
<reference evidence="13 14" key="1">
    <citation type="submission" date="2023-07" db="EMBL/GenBank/DDBJ databases">
        <title>Novel species in genus Planococcus.</title>
        <authorList>
            <person name="Ning S."/>
        </authorList>
    </citation>
    <scope>NUCLEOTIDE SEQUENCE [LARGE SCALE GENOMIC DNA]</scope>
    <source>
        <strain evidence="13 14">N017</strain>
    </source>
</reference>
<accession>A0ABT8N9D9</accession>
<dbReference type="PROSITE" id="PS50109">
    <property type="entry name" value="HIS_KIN"/>
    <property type="match status" value="2"/>
</dbReference>
<evidence type="ECO:0000256" key="9">
    <source>
        <dbReference type="PROSITE-ProRule" id="PRU00169"/>
    </source>
</evidence>
<dbReference type="GO" id="GO:0005524">
    <property type="term" value="F:ATP binding"/>
    <property type="evidence" value="ECO:0007669"/>
    <property type="project" value="UniProtKB-KW"/>
</dbReference>
<organism evidence="13 14">
    <name type="scientific">Planococcus shenhongbingii</name>
    <dbReference type="NCBI Taxonomy" id="3058398"/>
    <lineage>
        <taxon>Bacteria</taxon>
        <taxon>Bacillati</taxon>
        <taxon>Bacillota</taxon>
        <taxon>Bacilli</taxon>
        <taxon>Bacillales</taxon>
        <taxon>Caryophanaceae</taxon>
        <taxon>Planococcus</taxon>
    </lineage>
</organism>
<evidence type="ECO:0000256" key="3">
    <source>
        <dbReference type="ARBA" id="ARBA00022553"/>
    </source>
</evidence>
<comment type="catalytic activity">
    <reaction evidence="1">
        <text>ATP + protein L-histidine = ADP + protein N-phospho-L-histidine.</text>
        <dbReference type="EC" id="2.7.13.3"/>
    </reaction>
</comment>
<evidence type="ECO:0000256" key="8">
    <source>
        <dbReference type="ARBA" id="ARBA00023012"/>
    </source>
</evidence>
<dbReference type="InterPro" id="IPR005467">
    <property type="entry name" value="His_kinase_dom"/>
</dbReference>
<keyword evidence="7 13" id="KW-0067">ATP-binding</keyword>
<feature type="transmembrane region" description="Helical" evidence="10">
    <location>
        <begin position="352"/>
        <end position="376"/>
    </location>
</feature>
<dbReference type="Proteomes" id="UP001172142">
    <property type="component" value="Unassembled WGS sequence"/>
</dbReference>
<dbReference type="Pfam" id="PF07696">
    <property type="entry name" value="7TMR-DISMED2"/>
    <property type="match status" value="1"/>
</dbReference>
<evidence type="ECO:0000256" key="5">
    <source>
        <dbReference type="ARBA" id="ARBA00022741"/>
    </source>
</evidence>
<keyword evidence="4" id="KW-0808">Transferase</keyword>
<feature type="transmembrane region" description="Helical" evidence="10">
    <location>
        <begin position="321"/>
        <end position="340"/>
    </location>
</feature>
<name>A0ABT8N9D9_9BACL</name>
<dbReference type="InterPro" id="IPR036890">
    <property type="entry name" value="HATPase_C_sf"/>
</dbReference>
<dbReference type="Pfam" id="PF00072">
    <property type="entry name" value="Response_reg"/>
    <property type="match status" value="1"/>
</dbReference>
<dbReference type="SUPFAM" id="SSF52172">
    <property type="entry name" value="CheY-like"/>
    <property type="match status" value="1"/>
</dbReference>
<dbReference type="SUPFAM" id="SSF55874">
    <property type="entry name" value="ATPase domain of HSP90 chaperone/DNA topoisomerase II/histidine kinase"/>
    <property type="match status" value="2"/>
</dbReference>
<proteinExistence type="predicted"/>
<evidence type="ECO:0000256" key="4">
    <source>
        <dbReference type="ARBA" id="ARBA00022679"/>
    </source>
</evidence>